<dbReference type="InterPro" id="IPR027417">
    <property type="entry name" value="P-loop_NTPase"/>
</dbReference>
<dbReference type="SUPFAM" id="SSF52540">
    <property type="entry name" value="P-loop containing nucleoside triphosphate hydrolases"/>
    <property type="match status" value="1"/>
</dbReference>
<evidence type="ECO:0000313" key="1">
    <source>
        <dbReference type="EMBL" id="AXG09485.1"/>
    </source>
</evidence>
<organism evidence="1 2">
    <name type="scientific">Haloplanus rubicundus</name>
    <dbReference type="NCBI Taxonomy" id="1547898"/>
    <lineage>
        <taxon>Archaea</taxon>
        <taxon>Methanobacteriati</taxon>
        <taxon>Methanobacteriota</taxon>
        <taxon>Stenosarchaea group</taxon>
        <taxon>Halobacteria</taxon>
        <taxon>Halobacteriales</taxon>
        <taxon>Haloferacaceae</taxon>
        <taxon>Haloplanus</taxon>
    </lineage>
</organism>
<dbReference type="RefSeq" id="WP_114605405.1">
    <property type="nucleotide sequence ID" value="NZ_CP031148.1"/>
</dbReference>
<sequence>MRMLIAAKSGWGKSYVGQSYLEDNIKEFDHAIILDFKNEFRGLVKSGLASYVGVGQAEMGISVEGWRTIIEQNGTVVVDGEVLGPDTWREVATIIAKAARRVDGRVLVGVDEAHLVAPQDVKLPEAIKLLATTGRGKVSSIWITQRLQEIDEAVISQNNANLLGGFGSNRDRGKLDVEYPVEVHNPEADRVPNLPAELHHAEDGPVPLQKTEVNGVVRSSEWIYSTDEGEMERLDSASINMMAEHYGGSDQKLEHPF</sequence>
<evidence type="ECO:0000313" key="2">
    <source>
        <dbReference type="Proteomes" id="UP000252985"/>
    </source>
</evidence>
<dbReference type="GO" id="GO:0005524">
    <property type="term" value="F:ATP binding"/>
    <property type="evidence" value="ECO:0007669"/>
    <property type="project" value="UniProtKB-KW"/>
</dbReference>
<dbReference type="GeneID" id="37286545"/>
<keyword evidence="1" id="KW-0067">ATP-binding</keyword>
<reference evidence="1 2" key="1">
    <citation type="submission" date="2018-07" db="EMBL/GenBank/DDBJ databases">
        <title>Genome sequences of Haloplanus sp. CBA1112.</title>
        <authorList>
            <person name="Kim Y.B."/>
            <person name="Roh S.W."/>
        </authorList>
    </citation>
    <scope>NUCLEOTIDE SEQUENCE [LARGE SCALE GENOMIC DNA]</scope>
    <source>
        <strain evidence="1 2">CBA1112</strain>
    </source>
</reference>
<dbReference type="KEGG" id="haq:DU484_06165"/>
<proteinExistence type="predicted"/>
<gene>
    <name evidence="1" type="ORF">DU484_06165</name>
</gene>
<dbReference type="AlphaFoldDB" id="A0A345EBB3"/>
<accession>A0A345EBB3</accession>
<name>A0A345EBB3_9EURY</name>
<protein>
    <submittedName>
        <fullName evidence="1">ATP-binding protein</fullName>
    </submittedName>
</protein>
<dbReference type="EMBL" id="CP031148">
    <property type="protein sequence ID" value="AXG09485.1"/>
    <property type="molecule type" value="Genomic_DNA"/>
</dbReference>
<dbReference type="Proteomes" id="UP000252985">
    <property type="component" value="Chromosome"/>
</dbReference>
<keyword evidence="1" id="KW-0547">Nucleotide-binding</keyword>
<dbReference type="Gene3D" id="3.40.50.300">
    <property type="entry name" value="P-loop containing nucleotide triphosphate hydrolases"/>
    <property type="match status" value="1"/>
</dbReference>